<organism evidence="1 2">
    <name type="scientific">Colletotrichum truncatum</name>
    <name type="common">Anthracnose fungus</name>
    <name type="synonym">Colletotrichum capsici</name>
    <dbReference type="NCBI Taxonomy" id="5467"/>
    <lineage>
        <taxon>Eukaryota</taxon>
        <taxon>Fungi</taxon>
        <taxon>Dikarya</taxon>
        <taxon>Ascomycota</taxon>
        <taxon>Pezizomycotina</taxon>
        <taxon>Sordariomycetes</taxon>
        <taxon>Hypocreomycetidae</taxon>
        <taxon>Glomerellales</taxon>
        <taxon>Glomerellaceae</taxon>
        <taxon>Colletotrichum</taxon>
        <taxon>Colletotrichum truncatum species complex</taxon>
    </lineage>
</organism>
<evidence type="ECO:0000313" key="2">
    <source>
        <dbReference type="Proteomes" id="UP000805649"/>
    </source>
</evidence>
<keyword evidence="2" id="KW-1185">Reference proteome</keyword>
<protein>
    <submittedName>
        <fullName evidence="1">Uncharacterized protein</fullName>
    </submittedName>
</protein>
<accession>A0ACC3YLY0</accession>
<reference evidence="1 2" key="1">
    <citation type="journal article" date="2020" name="Phytopathology">
        <title>Genome Sequence Resources of Colletotrichum truncatum, C. plurivorum, C. musicola, and C. sojae: Four Species Pathogenic to Soybean (Glycine max).</title>
        <authorList>
            <person name="Rogerio F."/>
            <person name="Boufleur T.R."/>
            <person name="Ciampi-Guillardi M."/>
            <person name="Sukno S.A."/>
            <person name="Thon M.R."/>
            <person name="Massola Junior N.S."/>
            <person name="Baroncelli R."/>
        </authorList>
    </citation>
    <scope>NUCLEOTIDE SEQUENCE [LARGE SCALE GENOMIC DNA]</scope>
    <source>
        <strain evidence="1 2">CMES1059</strain>
    </source>
</reference>
<evidence type="ECO:0000313" key="1">
    <source>
        <dbReference type="EMBL" id="KAL0932207.1"/>
    </source>
</evidence>
<proteinExistence type="predicted"/>
<dbReference type="EMBL" id="VUJX02000009">
    <property type="protein sequence ID" value="KAL0932207.1"/>
    <property type="molecule type" value="Genomic_DNA"/>
</dbReference>
<sequence length="57" mass="6863">MAPVHLTKYQTYLHLFLHRKYKPDPQQSLLRKKHDAIVSHILQLVKHIKLINRVQIL</sequence>
<comment type="caution">
    <text evidence="1">The sequence shown here is derived from an EMBL/GenBank/DDBJ whole genome shotgun (WGS) entry which is preliminary data.</text>
</comment>
<name>A0ACC3YLY0_COLTU</name>
<gene>
    <name evidence="1" type="ORF">CTRU02_213160</name>
</gene>
<dbReference type="Proteomes" id="UP000805649">
    <property type="component" value="Unassembled WGS sequence"/>
</dbReference>